<gene>
    <name evidence="3" type="ORF">E0486_13860</name>
</gene>
<feature type="region of interest" description="Disordered" evidence="1">
    <location>
        <begin position="19"/>
        <end position="50"/>
    </location>
</feature>
<keyword evidence="2" id="KW-0732">Signal</keyword>
<feature type="signal peptide" evidence="2">
    <location>
        <begin position="1"/>
        <end position="21"/>
    </location>
</feature>
<feature type="chain" id="PRO_5020997926" description="DUF4890 domain-containing protein" evidence="2">
    <location>
        <begin position="22"/>
        <end position="127"/>
    </location>
</feature>
<dbReference type="AlphaFoldDB" id="A0A4R4E1G7"/>
<reference evidence="3 4" key="1">
    <citation type="submission" date="2019-03" db="EMBL/GenBank/DDBJ databases">
        <authorList>
            <person name="Kim M.K.M."/>
        </authorList>
    </citation>
    <scope>NUCLEOTIDE SEQUENCE [LARGE SCALE GENOMIC DNA]</scope>
    <source>
        <strain evidence="3 4">17J68-15</strain>
    </source>
</reference>
<accession>A0A4R4E1G7</accession>
<evidence type="ECO:0000256" key="2">
    <source>
        <dbReference type="SAM" id="SignalP"/>
    </source>
</evidence>
<evidence type="ECO:0000313" key="4">
    <source>
        <dbReference type="Proteomes" id="UP000295164"/>
    </source>
</evidence>
<dbReference type="RefSeq" id="WP_131852797.1">
    <property type="nucleotide sequence ID" value="NZ_SKFH01000026.1"/>
</dbReference>
<dbReference type="Proteomes" id="UP000295164">
    <property type="component" value="Unassembled WGS sequence"/>
</dbReference>
<dbReference type="OrthoDB" id="798005at2"/>
<keyword evidence="4" id="KW-1185">Reference proteome</keyword>
<organism evidence="3 4">
    <name type="scientific">Flaviaesturariibacter aridisoli</name>
    <dbReference type="NCBI Taxonomy" id="2545761"/>
    <lineage>
        <taxon>Bacteria</taxon>
        <taxon>Pseudomonadati</taxon>
        <taxon>Bacteroidota</taxon>
        <taxon>Chitinophagia</taxon>
        <taxon>Chitinophagales</taxon>
        <taxon>Chitinophagaceae</taxon>
        <taxon>Flaviaestuariibacter</taxon>
    </lineage>
</organism>
<dbReference type="EMBL" id="SKFH01000026">
    <property type="protein sequence ID" value="TCZ68603.1"/>
    <property type="molecule type" value="Genomic_DNA"/>
</dbReference>
<evidence type="ECO:0000256" key="1">
    <source>
        <dbReference type="SAM" id="MobiDB-lite"/>
    </source>
</evidence>
<sequence length="127" mass="14064">MKKILLVCCFAVLGATSFAQSGPTDAPVSKEEKARQKARQEQDLNDAFKATGLTDSQVSSVREVLETASKASKELKANTALTEDQKVEAKKKISDDKNTRLKEIMGADTYRKWNEVRKEQKARASAE</sequence>
<evidence type="ECO:0000313" key="3">
    <source>
        <dbReference type="EMBL" id="TCZ68603.1"/>
    </source>
</evidence>
<evidence type="ECO:0008006" key="5">
    <source>
        <dbReference type="Google" id="ProtNLM"/>
    </source>
</evidence>
<protein>
    <recommendedName>
        <fullName evidence="5">DUF4890 domain-containing protein</fullName>
    </recommendedName>
</protein>
<comment type="caution">
    <text evidence="3">The sequence shown here is derived from an EMBL/GenBank/DDBJ whole genome shotgun (WGS) entry which is preliminary data.</text>
</comment>
<feature type="compositionally biased region" description="Basic and acidic residues" evidence="1">
    <location>
        <begin position="28"/>
        <end position="42"/>
    </location>
</feature>
<name>A0A4R4E1G7_9BACT</name>
<proteinExistence type="predicted"/>